<keyword evidence="1" id="KW-1133">Transmembrane helix</keyword>
<protein>
    <recommendedName>
        <fullName evidence="4">DUF1310 family protein</fullName>
    </recommendedName>
</protein>
<evidence type="ECO:0000313" key="3">
    <source>
        <dbReference type="Proteomes" id="UP000831947"/>
    </source>
</evidence>
<dbReference type="EMBL" id="CP093365">
    <property type="protein sequence ID" value="UQS84246.1"/>
    <property type="molecule type" value="Genomic_DNA"/>
</dbReference>
<dbReference type="Proteomes" id="UP000831947">
    <property type="component" value="Chromosome"/>
</dbReference>
<evidence type="ECO:0000313" key="2">
    <source>
        <dbReference type="EMBL" id="UQS84246.1"/>
    </source>
</evidence>
<name>A0ABY4PFE3_9LACO</name>
<evidence type="ECO:0008006" key="4">
    <source>
        <dbReference type="Google" id="ProtNLM"/>
    </source>
</evidence>
<keyword evidence="1" id="KW-0472">Membrane</keyword>
<organism evidence="2 3">
    <name type="scientific">Bombilactobacillus thymidiniphilus</name>
    <dbReference type="NCBI Taxonomy" id="2923363"/>
    <lineage>
        <taxon>Bacteria</taxon>
        <taxon>Bacillati</taxon>
        <taxon>Bacillota</taxon>
        <taxon>Bacilli</taxon>
        <taxon>Lactobacillales</taxon>
        <taxon>Lactobacillaceae</taxon>
        <taxon>Bombilactobacillus</taxon>
    </lineage>
</organism>
<evidence type="ECO:0000256" key="1">
    <source>
        <dbReference type="SAM" id="Phobius"/>
    </source>
</evidence>
<keyword evidence="3" id="KW-1185">Reference proteome</keyword>
<dbReference type="RefSeq" id="WP_249513430.1">
    <property type="nucleotide sequence ID" value="NZ_CP093365.1"/>
</dbReference>
<sequence length="147" mass="17156">MGRWERLREWLNRNPKSKKHLKCLLVFLIIILGIVLAIHVHHVKVQQSIDNEINSHKKEIEHFVKVHDEHHRIKNVTVDYKSSKYSPAGGLMVEAYVNHDKKLNYCVDLIYYDQEDKHGKYHLVLDSGSGTMSTELYNLLGEKIIGN</sequence>
<keyword evidence="1" id="KW-0812">Transmembrane</keyword>
<dbReference type="Gene3D" id="3.10.450.130">
    <property type="entry name" value="folded 79 residue fragment of lin0334 like domains"/>
    <property type="match status" value="1"/>
</dbReference>
<proteinExistence type="predicted"/>
<feature type="transmembrane region" description="Helical" evidence="1">
    <location>
        <begin position="21"/>
        <end position="40"/>
    </location>
</feature>
<reference evidence="2 3" key="1">
    <citation type="journal article" date="2022" name="Int. J. Syst. Evol. Microbiol.">
        <title>Apilactobacillus apisilvae sp. nov., Nicolia spurrieriana gen. nov. sp. nov., Bombilactobacillus folatiphilus sp. nov. and Bombilactobacillus thymidiniphilus sp. nov., four new lactic acid bacterial isolates from stingless bees Tetragonula carbonaria and Austroplebeia australis.</title>
        <authorList>
            <person name="Oliphant S.A."/>
            <person name="Watson-Haigh N.S."/>
            <person name="Sumby K.M."/>
            <person name="Gardner J."/>
            <person name="Groom S."/>
            <person name="Jiranek V."/>
        </authorList>
    </citation>
    <scope>NUCLEOTIDE SEQUENCE [LARGE SCALE GENOMIC DNA]</scope>
    <source>
        <strain evidence="2 3">SG4_A1</strain>
    </source>
</reference>
<gene>
    <name evidence="2" type="ORF">MOO47_03605</name>
</gene>
<accession>A0ABY4PFE3</accession>